<keyword evidence="6" id="KW-1185">Reference proteome</keyword>
<dbReference type="Pfam" id="PF03976">
    <property type="entry name" value="PPK2"/>
    <property type="match status" value="1"/>
</dbReference>
<gene>
    <name evidence="5" type="ORF">FHS99_000667</name>
</gene>
<keyword evidence="3 5" id="KW-0418">Kinase</keyword>
<dbReference type="Proteomes" id="UP000546701">
    <property type="component" value="Unassembled WGS sequence"/>
</dbReference>
<protein>
    <submittedName>
        <fullName evidence="5">Polyphosphate kinase 2 (PPK2 family)</fullName>
    </submittedName>
</protein>
<dbReference type="RefSeq" id="WP_157177368.1">
    <property type="nucleotide sequence ID" value="NZ_BMJP01000001.1"/>
</dbReference>
<dbReference type="InterPro" id="IPR027417">
    <property type="entry name" value="P-loop_NTPase"/>
</dbReference>
<dbReference type="AlphaFoldDB" id="A0A7W9BQA5"/>
<evidence type="ECO:0000313" key="5">
    <source>
        <dbReference type="EMBL" id="MBB5728197.1"/>
    </source>
</evidence>
<comment type="caution">
    <text evidence="5">The sequence shown here is derived from an EMBL/GenBank/DDBJ whole genome shotgun (WGS) entry which is preliminary data.</text>
</comment>
<evidence type="ECO:0000313" key="6">
    <source>
        <dbReference type="Proteomes" id="UP000546701"/>
    </source>
</evidence>
<dbReference type="PIRSF" id="PIRSF028756">
    <property type="entry name" value="PPK2_prd"/>
    <property type="match status" value="1"/>
</dbReference>
<accession>A0A7W9BQA5</accession>
<dbReference type="PANTHER" id="PTHR34383:SF3">
    <property type="entry name" value="POLYPHOSPHATE:AMP PHOSPHOTRANSFERASE"/>
    <property type="match status" value="1"/>
</dbReference>
<feature type="domain" description="Polyphosphate kinase-2-related" evidence="4">
    <location>
        <begin position="17"/>
        <end position="234"/>
    </location>
</feature>
<evidence type="ECO:0000256" key="2">
    <source>
        <dbReference type="ARBA" id="ARBA00022679"/>
    </source>
</evidence>
<reference evidence="5 6" key="1">
    <citation type="submission" date="2020-08" db="EMBL/GenBank/DDBJ databases">
        <title>Genomic Encyclopedia of Type Strains, Phase IV (KMG-IV): sequencing the most valuable type-strain genomes for metagenomic binning, comparative biology and taxonomic classification.</title>
        <authorList>
            <person name="Goeker M."/>
        </authorList>
    </citation>
    <scope>NUCLEOTIDE SEQUENCE [LARGE SCALE GENOMIC DNA]</scope>
    <source>
        <strain evidence="5 6">DSM 103336</strain>
    </source>
</reference>
<evidence type="ECO:0000259" key="4">
    <source>
        <dbReference type="Pfam" id="PF03976"/>
    </source>
</evidence>
<sequence length="262" mass="30229">MAIDLSDYETGAKYDGDYEGDLTKLQERLTRNMVAHIVHKRRSIILFEGWDAAGKGGAIQRMTAEWDPRYFQVWPIAAPSPDEASRHFLWRFWTRLPAAGRIAVFDRSWYGRVLVERVEGYATEDEWRRGYDEINAFEAQQCADGTKIVKLFLHIDQTEQDERIMRRVRHPWKRWKTGADDFRNRDKRAGYLDAMADMFRQTDTEIAPWHVVDAGNKKAARIAVLTHVAKVLETHVPMDAPEADPETIALAKAHFGSALKLD</sequence>
<evidence type="ECO:0000256" key="3">
    <source>
        <dbReference type="ARBA" id="ARBA00022777"/>
    </source>
</evidence>
<dbReference type="InterPro" id="IPR022488">
    <property type="entry name" value="PPK2-related"/>
</dbReference>
<proteinExistence type="inferred from homology"/>
<dbReference type="Gene3D" id="3.40.50.300">
    <property type="entry name" value="P-loop containing nucleotide triphosphate hydrolases"/>
    <property type="match status" value="1"/>
</dbReference>
<dbReference type="GO" id="GO:0008976">
    <property type="term" value="F:polyphosphate kinase activity"/>
    <property type="evidence" value="ECO:0007669"/>
    <property type="project" value="InterPro"/>
</dbReference>
<evidence type="ECO:0000256" key="1">
    <source>
        <dbReference type="ARBA" id="ARBA00009924"/>
    </source>
</evidence>
<dbReference type="SUPFAM" id="SSF52540">
    <property type="entry name" value="P-loop containing nucleoside triphosphate hydrolases"/>
    <property type="match status" value="1"/>
</dbReference>
<comment type="similarity">
    <text evidence="1">Belongs to the polyphosphate kinase 2 (PPK2) family. Class I subfamily.</text>
</comment>
<dbReference type="OrthoDB" id="9775224at2"/>
<organism evidence="5 6">
    <name type="scientific">Sphingomonas prati</name>
    <dbReference type="NCBI Taxonomy" id="1843237"/>
    <lineage>
        <taxon>Bacteria</taxon>
        <taxon>Pseudomonadati</taxon>
        <taxon>Pseudomonadota</taxon>
        <taxon>Alphaproteobacteria</taxon>
        <taxon>Sphingomonadales</taxon>
        <taxon>Sphingomonadaceae</taxon>
        <taxon>Sphingomonas</taxon>
    </lineage>
</organism>
<name>A0A7W9BQA5_9SPHN</name>
<dbReference type="EMBL" id="JACIJR010000002">
    <property type="protein sequence ID" value="MBB5728197.1"/>
    <property type="molecule type" value="Genomic_DNA"/>
</dbReference>
<dbReference type="InterPro" id="IPR016898">
    <property type="entry name" value="Polyphosphate_phosphotransfera"/>
</dbReference>
<dbReference type="PANTHER" id="PTHR34383">
    <property type="entry name" value="POLYPHOSPHATE:AMP PHOSPHOTRANSFERASE-RELATED"/>
    <property type="match status" value="1"/>
</dbReference>
<keyword evidence="2" id="KW-0808">Transferase</keyword>